<dbReference type="Gramene" id="TVU05157">
    <property type="protein sequence ID" value="TVU05157"/>
    <property type="gene ID" value="EJB05_48309"/>
</dbReference>
<evidence type="ECO:0000259" key="4">
    <source>
        <dbReference type="Pfam" id="PF00685"/>
    </source>
</evidence>
<dbReference type="EC" id="2.8.2.-" evidence="3"/>
<dbReference type="Proteomes" id="UP000324897">
    <property type="component" value="Unassembled WGS sequence"/>
</dbReference>
<dbReference type="InterPro" id="IPR000863">
    <property type="entry name" value="Sulfotransferase_dom"/>
</dbReference>
<dbReference type="InterPro" id="IPR027417">
    <property type="entry name" value="P-loop_NTPase"/>
</dbReference>
<dbReference type="GO" id="GO:0008146">
    <property type="term" value="F:sulfotransferase activity"/>
    <property type="evidence" value="ECO:0007669"/>
    <property type="project" value="InterPro"/>
</dbReference>
<reference evidence="5 6" key="1">
    <citation type="journal article" date="2019" name="Sci. Rep.">
        <title>A high-quality genome of Eragrostis curvula grass provides insights into Poaceae evolution and supports new strategies to enhance forage quality.</title>
        <authorList>
            <person name="Carballo J."/>
            <person name="Santos B.A.C.M."/>
            <person name="Zappacosta D."/>
            <person name="Garbus I."/>
            <person name="Selva J.P."/>
            <person name="Gallo C.A."/>
            <person name="Diaz A."/>
            <person name="Albertini E."/>
            <person name="Caccamo M."/>
            <person name="Echenique V."/>
        </authorList>
    </citation>
    <scope>NUCLEOTIDE SEQUENCE [LARGE SCALE GENOMIC DNA]</scope>
    <source>
        <strain evidence="6">cv. Victoria</strain>
        <tissue evidence="5">Leaf</tissue>
    </source>
</reference>
<accession>A0A5J9T1S3</accession>
<organism evidence="5 6">
    <name type="scientific">Eragrostis curvula</name>
    <name type="common">weeping love grass</name>
    <dbReference type="NCBI Taxonomy" id="38414"/>
    <lineage>
        <taxon>Eukaryota</taxon>
        <taxon>Viridiplantae</taxon>
        <taxon>Streptophyta</taxon>
        <taxon>Embryophyta</taxon>
        <taxon>Tracheophyta</taxon>
        <taxon>Spermatophyta</taxon>
        <taxon>Magnoliopsida</taxon>
        <taxon>Liliopsida</taxon>
        <taxon>Poales</taxon>
        <taxon>Poaceae</taxon>
        <taxon>PACMAD clade</taxon>
        <taxon>Chloridoideae</taxon>
        <taxon>Eragrostideae</taxon>
        <taxon>Eragrostidinae</taxon>
        <taxon>Eragrostis</taxon>
    </lineage>
</organism>
<comment type="caution">
    <text evidence="5">The sequence shown here is derived from an EMBL/GenBank/DDBJ whole genome shotgun (WGS) entry which is preliminary data.</text>
</comment>
<evidence type="ECO:0000256" key="3">
    <source>
        <dbReference type="RuleBase" id="RU361155"/>
    </source>
</evidence>
<dbReference type="Gene3D" id="3.40.50.300">
    <property type="entry name" value="P-loop containing nucleotide triphosphate hydrolases"/>
    <property type="match status" value="2"/>
</dbReference>
<keyword evidence="2 3" id="KW-0808">Transferase</keyword>
<proteinExistence type="inferred from homology"/>
<evidence type="ECO:0000256" key="2">
    <source>
        <dbReference type="ARBA" id="ARBA00022679"/>
    </source>
</evidence>
<feature type="domain" description="Sulfotransferase" evidence="4">
    <location>
        <begin position="293"/>
        <end position="443"/>
    </location>
</feature>
<sequence length="463" mass="53195">MVWFSPNATKSIKLVQDQFQPRPDDVILATYPKCGTTWLKALAFTVINRTCHPVAGDEHPLLTNNPHGLVPYLELPHRHLCPITELEALPSPRLLGTHIPFALLPSGTLTHDCRVVYLCREPKDVFVSFWHHVQKVIKPCFMEFDKAFEFFCEGFSLYGPIWEHYLGYWRQSSIEPSNVLFLKYDEMMVSPAKHVKMLAEFLRVPFTEEEEHGGVVEEVVKLCSFEKLKSLPVNSNGVVHRLDGEAINNSLFFRNAKVEDWANYLTEEMAQKLNDIIEEKLKGNARAKCYIYRRWTKHVSYIQFDKAFEFFCEGFSIYGPIWEHYLGYWKQSSMEPSKVLILKYDEKMSAPAKHVKGLAKFLGVPFTDEECGGVLEKVVALCSFEKLKNLPVNSDGVADRIGQGPTNNSLFFRNAKVGDWENHLTEEMAQKLDSIIEEKIKGLASPFDTWYVIGVWCDVYVYG</sequence>
<keyword evidence="6" id="KW-1185">Reference proteome</keyword>
<dbReference type="SUPFAM" id="SSF52540">
    <property type="entry name" value="P-loop containing nucleoside triphosphate hydrolases"/>
    <property type="match status" value="2"/>
</dbReference>
<dbReference type="AlphaFoldDB" id="A0A5J9T1S3"/>
<dbReference type="OrthoDB" id="205623at2759"/>
<evidence type="ECO:0000313" key="5">
    <source>
        <dbReference type="EMBL" id="TVU05157.1"/>
    </source>
</evidence>
<gene>
    <name evidence="5" type="ORF">EJB05_48309</name>
</gene>
<dbReference type="PANTHER" id="PTHR11783">
    <property type="entry name" value="SULFOTRANSFERASE SULT"/>
    <property type="match status" value="1"/>
</dbReference>
<evidence type="ECO:0000313" key="6">
    <source>
        <dbReference type="Proteomes" id="UP000324897"/>
    </source>
</evidence>
<dbReference type="Pfam" id="PF00685">
    <property type="entry name" value="Sulfotransfer_1"/>
    <property type="match status" value="2"/>
</dbReference>
<name>A0A5J9T1S3_9POAL</name>
<protein>
    <recommendedName>
        <fullName evidence="3">Sulfotransferase</fullName>
        <ecNumber evidence="3">2.8.2.-</ecNumber>
    </recommendedName>
</protein>
<dbReference type="EMBL" id="RWGY01000051">
    <property type="protein sequence ID" value="TVU05157.1"/>
    <property type="molecule type" value="Genomic_DNA"/>
</dbReference>
<comment type="similarity">
    <text evidence="1 3">Belongs to the sulfotransferase 1 family.</text>
</comment>
<feature type="non-terminal residue" evidence="5">
    <location>
        <position position="1"/>
    </location>
</feature>
<feature type="domain" description="Sulfotransferase" evidence="4">
    <location>
        <begin position="23"/>
        <end position="283"/>
    </location>
</feature>
<evidence type="ECO:0000256" key="1">
    <source>
        <dbReference type="ARBA" id="ARBA00005771"/>
    </source>
</evidence>